<keyword evidence="1 2" id="KW-0175">Coiled coil</keyword>
<comment type="caution">
    <text evidence="3">The sequence shown here is derived from an EMBL/GenBank/DDBJ whole genome shotgun (WGS) entry which is preliminary data.</text>
</comment>
<feature type="coiled-coil region" evidence="2">
    <location>
        <begin position="1"/>
        <end position="161"/>
    </location>
</feature>
<sequence>MDKFKEKLAGVRAELDAAVARTDVAEAEVKRLQEDNTQKDHEITSLKNKLVLAEEHLSKAEDRIAENKLNLDEGETTKTVGEGLMRKVSLLETELDAAERNLRETTEKLRLMDIKAEQFERKVQQLEGDKAVYEIKVEELNEKYNAVKEEMEKTMEGLAEM</sequence>
<proteinExistence type="predicted"/>
<evidence type="ECO:0000256" key="1">
    <source>
        <dbReference type="ARBA" id="ARBA00023054"/>
    </source>
</evidence>
<dbReference type="Pfam" id="PF00261">
    <property type="entry name" value="Tropomyosin"/>
    <property type="match status" value="2"/>
</dbReference>
<organism evidence="3 4">
    <name type="scientific">Mortierella alpina</name>
    <name type="common">Oleaginous fungus</name>
    <name type="synonym">Mortierella renispora</name>
    <dbReference type="NCBI Taxonomy" id="64518"/>
    <lineage>
        <taxon>Eukaryota</taxon>
        <taxon>Fungi</taxon>
        <taxon>Fungi incertae sedis</taxon>
        <taxon>Mucoromycota</taxon>
        <taxon>Mortierellomycotina</taxon>
        <taxon>Mortierellomycetes</taxon>
        <taxon>Mortierellales</taxon>
        <taxon>Mortierellaceae</taxon>
        <taxon>Mortierella</taxon>
    </lineage>
</organism>
<dbReference type="InterPro" id="IPR000533">
    <property type="entry name" value="Tropomyosin"/>
</dbReference>
<evidence type="ECO:0008006" key="5">
    <source>
        <dbReference type="Google" id="ProtNLM"/>
    </source>
</evidence>
<evidence type="ECO:0000313" key="3">
    <source>
        <dbReference type="EMBL" id="KAG9326419.1"/>
    </source>
</evidence>
<evidence type="ECO:0000256" key="2">
    <source>
        <dbReference type="SAM" id="Coils"/>
    </source>
</evidence>
<dbReference type="SUPFAM" id="SSF57997">
    <property type="entry name" value="Tropomyosin"/>
    <property type="match status" value="1"/>
</dbReference>
<dbReference type="Proteomes" id="UP000717515">
    <property type="component" value="Unassembled WGS sequence"/>
</dbReference>
<gene>
    <name evidence="3" type="ORF">KVV02_008039</name>
</gene>
<accession>A0A9P8A9L9</accession>
<dbReference type="Gene3D" id="1.20.5.340">
    <property type="match status" value="1"/>
</dbReference>
<reference evidence="3" key="1">
    <citation type="submission" date="2021-07" db="EMBL/GenBank/DDBJ databases">
        <title>Draft genome of Mortierella alpina, strain LL118, isolated from an aspen leaf litter sample.</title>
        <authorList>
            <person name="Yang S."/>
            <person name="Vinatzer B.A."/>
        </authorList>
    </citation>
    <scope>NUCLEOTIDE SEQUENCE</scope>
    <source>
        <strain evidence="3">LL118</strain>
    </source>
</reference>
<dbReference type="AlphaFoldDB" id="A0A9P8A9L9"/>
<protein>
    <recommendedName>
        <fullName evidence="5">Tropomyosin</fullName>
    </recommendedName>
</protein>
<name>A0A9P8A9L9_MORAP</name>
<evidence type="ECO:0000313" key="4">
    <source>
        <dbReference type="Proteomes" id="UP000717515"/>
    </source>
</evidence>
<dbReference type="EMBL" id="JAIFTL010000020">
    <property type="protein sequence ID" value="KAG9326419.1"/>
    <property type="molecule type" value="Genomic_DNA"/>
</dbReference>